<feature type="compositionally biased region" description="Basic residues" evidence="1">
    <location>
        <begin position="135"/>
        <end position="148"/>
    </location>
</feature>
<proteinExistence type="predicted"/>
<evidence type="ECO:0000256" key="1">
    <source>
        <dbReference type="SAM" id="MobiDB-lite"/>
    </source>
</evidence>
<accession>A0A1Y2IKW7</accession>
<feature type="compositionally biased region" description="Polar residues" evidence="1">
    <location>
        <begin position="95"/>
        <end position="112"/>
    </location>
</feature>
<reference evidence="2 3" key="1">
    <citation type="journal article" date="2015" name="Biotechnol. Biofuels">
        <title>Enhanced degradation of softwood versus hardwood by the white-rot fungus Pycnoporus coccineus.</title>
        <authorList>
            <person name="Couturier M."/>
            <person name="Navarro D."/>
            <person name="Chevret D."/>
            <person name="Henrissat B."/>
            <person name="Piumi F."/>
            <person name="Ruiz-Duenas F.J."/>
            <person name="Martinez A.T."/>
            <person name="Grigoriev I.V."/>
            <person name="Riley R."/>
            <person name="Lipzen A."/>
            <person name="Berrin J.G."/>
            <person name="Master E.R."/>
            <person name="Rosso M.N."/>
        </authorList>
    </citation>
    <scope>NUCLEOTIDE SEQUENCE [LARGE SCALE GENOMIC DNA]</scope>
    <source>
        <strain evidence="2 3">BRFM310</strain>
    </source>
</reference>
<name>A0A1Y2IKW7_TRAC3</name>
<dbReference type="Proteomes" id="UP000193067">
    <property type="component" value="Unassembled WGS sequence"/>
</dbReference>
<dbReference type="EMBL" id="KZ084109">
    <property type="protein sequence ID" value="OSD01788.1"/>
    <property type="molecule type" value="Genomic_DNA"/>
</dbReference>
<gene>
    <name evidence="2" type="ORF">PYCCODRAFT_475600</name>
</gene>
<organism evidence="2 3">
    <name type="scientific">Trametes coccinea (strain BRFM310)</name>
    <name type="common">Pycnoporus coccineus</name>
    <dbReference type="NCBI Taxonomy" id="1353009"/>
    <lineage>
        <taxon>Eukaryota</taxon>
        <taxon>Fungi</taxon>
        <taxon>Dikarya</taxon>
        <taxon>Basidiomycota</taxon>
        <taxon>Agaricomycotina</taxon>
        <taxon>Agaricomycetes</taxon>
        <taxon>Polyporales</taxon>
        <taxon>Polyporaceae</taxon>
        <taxon>Trametes</taxon>
    </lineage>
</organism>
<sequence>MDKAYLPILRHLTTSPLNARTFRLVPAFDVPSPCMIPDTATRMHSMLGHSATAPASGRHSSSERARFQALCAPCDNQPRFPSIPSSKWEPRAQSKHSPSPFTSACHSVSSRPARTLSGLPVYRPAIHTPGAPSRLYRRTYARLPRPRR</sequence>
<feature type="region of interest" description="Disordered" evidence="1">
    <location>
        <begin position="74"/>
        <end position="148"/>
    </location>
</feature>
<keyword evidence="3" id="KW-1185">Reference proteome</keyword>
<dbReference type="AlphaFoldDB" id="A0A1Y2IKW7"/>
<evidence type="ECO:0000313" key="3">
    <source>
        <dbReference type="Proteomes" id="UP000193067"/>
    </source>
</evidence>
<protein>
    <submittedName>
        <fullName evidence="2">Uncharacterized protein</fullName>
    </submittedName>
</protein>
<evidence type="ECO:0000313" key="2">
    <source>
        <dbReference type="EMBL" id="OSD01788.1"/>
    </source>
</evidence>